<protein>
    <submittedName>
        <fullName evidence="5">GntR family transcriptional regulator</fullName>
    </submittedName>
</protein>
<keyword evidence="3" id="KW-0804">Transcription</keyword>
<dbReference type="PANTHER" id="PTHR44846:SF1">
    <property type="entry name" value="MANNOSYL-D-GLYCERATE TRANSPORT_METABOLISM SYSTEM REPRESSOR MNGR-RELATED"/>
    <property type="match status" value="1"/>
</dbReference>
<dbReference type="InterPro" id="IPR011663">
    <property type="entry name" value="UTRA"/>
</dbReference>
<dbReference type="SMART" id="SM00345">
    <property type="entry name" value="HTH_GNTR"/>
    <property type="match status" value="1"/>
</dbReference>
<dbReference type="InterPro" id="IPR050679">
    <property type="entry name" value="Bact_HTH_transcr_reg"/>
</dbReference>
<dbReference type="EMBL" id="JACHDB010000001">
    <property type="protein sequence ID" value="MBB5433398.1"/>
    <property type="molecule type" value="Genomic_DNA"/>
</dbReference>
<evidence type="ECO:0000313" key="6">
    <source>
        <dbReference type="Proteomes" id="UP000572635"/>
    </source>
</evidence>
<dbReference type="PRINTS" id="PR00035">
    <property type="entry name" value="HTHGNTR"/>
</dbReference>
<evidence type="ECO:0000256" key="3">
    <source>
        <dbReference type="ARBA" id="ARBA00023163"/>
    </source>
</evidence>
<sequence length="282" mass="30175">MVDGTETGRVGSADRAAADGDASGLAALARAICRTAPEPINVQIARAVRERIATGAWPAHYKLPAEPDLARALGVNRGTVRKALAGLIEEGLLVQSRGRGTFVTSGKAEPGIAQRLRSLSEDFRAQGVEVGTEVLSVRLERLPLAVQALLNVPANTPGLRLVRVFRGAEGPLAYLVNCVRADLCPGIEDVDFTRESLYGTLERRYGLDLSQGRRTFSAEPARDEVADALALPAGAPVLYLEQVTYTRDGRAVEYSDVWIDSTRVKVTSLLDRGPVEESAADS</sequence>
<evidence type="ECO:0000256" key="1">
    <source>
        <dbReference type="ARBA" id="ARBA00023015"/>
    </source>
</evidence>
<dbReference type="Gene3D" id="3.40.1410.10">
    <property type="entry name" value="Chorismate lyase-like"/>
    <property type="match status" value="1"/>
</dbReference>
<dbReference type="CDD" id="cd07377">
    <property type="entry name" value="WHTH_GntR"/>
    <property type="match status" value="1"/>
</dbReference>
<keyword evidence="2" id="KW-0238">DNA-binding</keyword>
<dbReference type="InterPro" id="IPR036390">
    <property type="entry name" value="WH_DNA-bd_sf"/>
</dbReference>
<dbReference type="Proteomes" id="UP000572635">
    <property type="component" value="Unassembled WGS sequence"/>
</dbReference>
<dbReference type="SUPFAM" id="SSF46785">
    <property type="entry name" value="Winged helix' DNA-binding domain"/>
    <property type="match status" value="1"/>
</dbReference>
<evidence type="ECO:0000256" key="2">
    <source>
        <dbReference type="ARBA" id="ARBA00023125"/>
    </source>
</evidence>
<proteinExistence type="predicted"/>
<organism evidence="5 6">
    <name type="scientific">Nocardiopsis composta</name>
    <dbReference type="NCBI Taxonomy" id="157465"/>
    <lineage>
        <taxon>Bacteria</taxon>
        <taxon>Bacillati</taxon>
        <taxon>Actinomycetota</taxon>
        <taxon>Actinomycetes</taxon>
        <taxon>Streptosporangiales</taxon>
        <taxon>Nocardiopsidaceae</taxon>
        <taxon>Nocardiopsis</taxon>
    </lineage>
</organism>
<dbReference type="GO" id="GO:0045892">
    <property type="term" value="P:negative regulation of DNA-templated transcription"/>
    <property type="evidence" value="ECO:0007669"/>
    <property type="project" value="TreeGrafter"/>
</dbReference>
<dbReference type="PROSITE" id="PS50949">
    <property type="entry name" value="HTH_GNTR"/>
    <property type="match status" value="1"/>
</dbReference>
<dbReference type="RefSeq" id="WP_312893679.1">
    <property type="nucleotide sequence ID" value="NZ_BAAAJD010000113.1"/>
</dbReference>
<feature type="domain" description="HTH gntR-type" evidence="4">
    <location>
        <begin position="38"/>
        <end position="106"/>
    </location>
</feature>
<dbReference type="GO" id="GO:0003677">
    <property type="term" value="F:DNA binding"/>
    <property type="evidence" value="ECO:0007669"/>
    <property type="project" value="UniProtKB-KW"/>
</dbReference>
<keyword evidence="1" id="KW-0805">Transcription regulation</keyword>
<accession>A0A7W8QPC3</accession>
<keyword evidence="6" id="KW-1185">Reference proteome</keyword>
<dbReference type="Pfam" id="PF00392">
    <property type="entry name" value="GntR"/>
    <property type="match status" value="1"/>
</dbReference>
<dbReference type="Pfam" id="PF07702">
    <property type="entry name" value="UTRA"/>
    <property type="match status" value="1"/>
</dbReference>
<evidence type="ECO:0000313" key="5">
    <source>
        <dbReference type="EMBL" id="MBB5433398.1"/>
    </source>
</evidence>
<dbReference type="AlphaFoldDB" id="A0A7W8QPC3"/>
<dbReference type="SMART" id="SM00866">
    <property type="entry name" value="UTRA"/>
    <property type="match status" value="1"/>
</dbReference>
<dbReference type="PANTHER" id="PTHR44846">
    <property type="entry name" value="MANNOSYL-D-GLYCERATE TRANSPORT/METABOLISM SYSTEM REPRESSOR MNGR-RELATED"/>
    <property type="match status" value="1"/>
</dbReference>
<dbReference type="GO" id="GO:0003700">
    <property type="term" value="F:DNA-binding transcription factor activity"/>
    <property type="evidence" value="ECO:0007669"/>
    <property type="project" value="InterPro"/>
</dbReference>
<comment type="caution">
    <text evidence="5">The sequence shown here is derived from an EMBL/GenBank/DDBJ whole genome shotgun (WGS) entry which is preliminary data.</text>
</comment>
<gene>
    <name evidence="5" type="ORF">HDA36_003482</name>
</gene>
<dbReference type="SUPFAM" id="SSF64288">
    <property type="entry name" value="Chorismate lyase-like"/>
    <property type="match status" value="1"/>
</dbReference>
<evidence type="ECO:0000259" key="4">
    <source>
        <dbReference type="PROSITE" id="PS50949"/>
    </source>
</evidence>
<dbReference type="InterPro" id="IPR036388">
    <property type="entry name" value="WH-like_DNA-bd_sf"/>
</dbReference>
<dbReference type="Gene3D" id="1.10.10.10">
    <property type="entry name" value="Winged helix-like DNA-binding domain superfamily/Winged helix DNA-binding domain"/>
    <property type="match status" value="1"/>
</dbReference>
<reference evidence="5 6" key="1">
    <citation type="submission" date="2020-08" db="EMBL/GenBank/DDBJ databases">
        <title>Sequencing the genomes of 1000 actinobacteria strains.</title>
        <authorList>
            <person name="Klenk H.-P."/>
        </authorList>
    </citation>
    <scope>NUCLEOTIDE SEQUENCE [LARGE SCALE GENOMIC DNA]</scope>
    <source>
        <strain evidence="5 6">DSM 44551</strain>
    </source>
</reference>
<name>A0A7W8QPC3_9ACTN</name>
<dbReference type="InterPro" id="IPR000524">
    <property type="entry name" value="Tscrpt_reg_HTH_GntR"/>
</dbReference>
<dbReference type="InterPro" id="IPR028978">
    <property type="entry name" value="Chorismate_lyase_/UTRA_dom_sf"/>
</dbReference>